<sequence length="484" mass="51259">MDGIDAGRLAGLLGDVRRGREPAYRGIAEAIRVLVGDGRLPAGTRLPAERVLAAALEVSRVTVAHAFRELRDDGWAETRQGAGTRVRLPDGPLRIDGAWVPGPVGADTIDLAHGAPAAPGAMAALVRRAVDRLEDRLDGHGYGPDGLPELRERVAARFTARGVPTDPDRIVVTSGALHGIGTAAAVLTGAGDRALVEHPTYPSALDVLADAGVRAVPVALDREPLETALPRAARQTAARTAYLMADFQNPTGALLDDPGRAALLARLARQQVVTIVDETFADLDLRHDATMPLPCAAHAPHEDDVVTVGGLSKIAWGGLRVGWVRASREQAARMRRRLARAQLSPPVLEQLIAVEVLDAVEALRAERVGMLRARRDHLVSELAAAFPDWRVVVPDGGLALWCDLGAPRSTALAAVAPRYGLNLAPGPRFGAGHAFDDRLRLPYTHPEPVLTEAVRRLRRAVADVAGGPHHPAGAAADVDTELVV</sequence>
<proteinExistence type="inferred from homology"/>
<dbReference type="EMBL" id="JBEDNQ010000005">
    <property type="protein sequence ID" value="MEQ3551429.1"/>
    <property type="molecule type" value="Genomic_DNA"/>
</dbReference>
<evidence type="ECO:0000256" key="5">
    <source>
        <dbReference type="ARBA" id="ARBA00023163"/>
    </source>
</evidence>
<evidence type="ECO:0000256" key="1">
    <source>
        <dbReference type="ARBA" id="ARBA00005384"/>
    </source>
</evidence>
<protein>
    <submittedName>
        <fullName evidence="7">PLP-dependent aminotransferase family protein</fullName>
    </submittedName>
</protein>
<dbReference type="CDD" id="cd07377">
    <property type="entry name" value="WHTH_GntR"/>
    <property type="match status" value="1"/>
</dbReference>
<gene>
    <name evidence="7" type="ORF">WIS52_13215</name>
</gene>
<evidence type="ECO:0000313" key="7">
    <source>
        <dbReference type="EMBL" id="MEQ3551429.1"/>
    </source>
</evidence>
<dbReference type="InterPro" id="IPR015424">
    <property type="entry name" value="PyrdxlP-dep_Trfase"/>
</dbReference>
<keyword evidence="5" id="KW-0804">Transcription</keyword>
<organism evidence="7 8">
    <name type="scientific">Pseudonocardia nematodicida</name>
    <dbReference type="NCBI Taxonomy" id="1206997"/>
    <lineage>
        <taxon>Bacteria</taxon>
        <taxon>Bacillati</taxon>
        <taxon>Actinomycetota</taxon>
        <taxon>Actinomycetes</taxon>
        <taxon>Pseudonocardiales</taxon>
        <taxon>Pseudonocardiaceae</taxon>
        <taxon>Pseudonocardia</taxon>
    </lineage>
</organism>
<dbReference type="Gene3D" id="3.40.640.10">
    <property type="entry name" value="Type I PLP-dependent aspartate aminotransferase-like (Major domain)"/>
    <property type="match status" value="1"/>
</dbReference>
<evidence type="ECO:0000256" key="4">
    <source>
        <dbReference type="ARBA" id="ARBA00023125"/>
    </source>
</evidence>
<evidence type="ECO:0000256" key="3">
    <source>
        <dbReference type="ARBA" id="ARBA00023015"/>
    </source>
</evidence>
<dbReference type="SUPFAM" id="SSF46785">
    <property type="entry name" value="Winged helix' DNA-binding domain"/>
    <property type="match status" value="1"/>
</dbReference>
<keyword evidence="7" id="KW-0808">Transferase</keyword>
<keyword evidence="2" id="KW-0663">Pyridoxal phosphate</keyword>
<reference evidence="7 8" key="1">
    <citation type="submission" date="2024-03" db="EMBL/GenBank/DDBJ databases">
        <title>Draft genome sequence of Pseudonocardia nematodicida JCM 31783.</title>
        <authorList>
            <person name="Butdee W."/>
            <person name="Duangmal K."/>
        </authorList>
    </citation>
    <scope>NUCLEOTIDE SEQUENCE [LARGE SCALE GENOMIC DNA]</scope>
    <source>
        <strain evidence="7 8">JCM 31783</strain>
    </source>
</reference>
<dbReference type="CDD" id="cd00609">
    <property type="entry name" value="AAT_like"/>
    <property type="match status" value="1"/>
</dbReference>
<dbReference type="RefSeq" id="WP_349298509.1">
    <property type="nucleotide sequence ID" value="NZ_JBEDNQ010000005.1"/>
</dbReference>
<evidence type="ECO:0000313" key="8">
    <source>
        <dbReference type="Proteomes" id="UP001494902"/>
    </source>
</evidence>
<dbReference type="SUPFAM" id="SSF53383">
    <property type="entry name" value="PLP-dependent transferases"/>
    <property type="match status" value="1"/>
</dbReference>
<dbReference type="PANTHER" id="PTHR46577:SF1">
    <property type="entry name" value="HTH-TYPE TRANSCRIPTIONAL REGULATORY PROTEIN GABR"/>
    <property type="match status" value="1"/>
</dbReference>
<dbReference type="InterPro" id="IPR015421">
    <property type="entry name" value="PyrdxlP-dep_Trfase_major"/>
</dbReference>
<feature type="domain" description="HTH gntR-type" evidence="6">
    <location>
        <begin position="21"/>
        <end position="89"/>
    </location>
</feature>
<dbReference type="PANTHER" id="PTHR46577">
    <property type="entry name" value="HTH-TYPE TRANSCRIPTIONAL REGULATORY PROTEIN GABR"/>
    <property type="match status" value="1"/>
</dbReference>
<evidence type="ECO:0000259" key="6">
    <source>
        <dbReference type="PROSITE" id="PS50949"/>
    </source>
</evidence>
<accession>A0ABV1KAD1</accession>
<keyword evidence="7" id="KW-0032">Aminotransferase</keyword>
<dbReference type="InterPro" id="IPR036390">
    <property type="entry name" value="WH_DNA-bd_sf"/>
</dbReference>
<comment type="similarity">
    <text evidence="1">In the C-terminal section; belongs to the class-I pyridoxal-phosphate-dependent aminotransferase family.</text>
</comment>
<keyword evidence="3" id="KW-0805">Transcription regulation</keyword>
<dbReference type="InterPro" id="IPR000524">
    <property type="entry name" value="Tscrpt_reg_HTH_GntR"/>
</dbReference>
<dbReference type="GO" id="GO:0008483">
    <property type="term" value="F:transaminase activity"/>
    <property type="evidence" value="ECO:0007669"/>
    <property type="project" value="UniProtKB-KW"/>
</dbReference>
<dbReference type="Gene3D" id="1.10.10.10">
    <property type="entry name" value="Winged helix-like DNA-binding domain superfamily/Winged helix DNA-binding domain"/>
    <property type="match status" value="1"/>
</dbReference>
<dbReference type="PRINTS" id="PR00035">
    <property type="entry name" value="HTHGNTR"/>
</dbReference>
<comment type="caution">
    <text evidence="7">The sequence shown here is derived from an EMBL/GenBank/DDBJ whole genome shotgun (WGS) entry which is preliminary data.</text>
</comment>
<dbReference type="Pfam" id="PF00392">
    <property type="entry name" value="GntR"/>
    <property type="match status" value="1"/>
</dbReference>
<dbReference type="PROSITE" id="PS50949">
    <property type="entry name" value="HTH_GNTR"/>
    <property type="match status" value="1"/>
</dbReference>
<evidence type="ECO:0000256" key="2">
    <source>
        <dbReference type="ARBA" id="ARBA00022898"/>
    </source>
</evidence>
<dbReference type="SMART" id="SM00345">
    <property type="entry name" value="HTH_GNTR"/>
    <property type="match status" value="1"/>
</dbReference>
<dbReference type="InterPro" id="IPR036388">
    <property type="entry name" value="WH-like_DNA-bd_sf"/>
</dbReference>
<dbReference type="Pfam" id="PF00155">
    <property type="entry name" value="Aminotran_1_2"/>
    <property type="match status" value="1"/>
</dbReference>
<name>A0ABV1KAD1_9PSEU</name>
<dbReference type="InterPro" id="IPR004839">
    <property type="entry name" value="Aminotransferase_I/II_large"/>
</dbReference>
<dbReference type="InterPro" id="IPR051446">
    <property type="entry name" value="HTH_trans_reg/aminotransferase"/>
</dbReference>
<keyword evidence="8" id="KW-1185">Reference proteome</keyword>
<dbReference type="Proteomes" id="UP001494902">
    <property type="component" value="Unassembled WGS sequence"/>
</dbReference>
<keyword evidence="4" id="KW-0238">DNA-binding</keyword>